<accession>A0A087UJ56</accession>
<protein>
    <submittedName>
        <fullName evidence="3">KAT8 regulatory NSL complex subunit 3</fullName>
    </submittedName>
</protein>
<gene>
    <name evidence="3" type="ORF">X975_14850</name>
</gene>
<dbReference type="Gene3D" id="3.40.50.1820">
    <property type="entry name" value="alpha/beta hydrolase"/>
    <property type="match status" value="1"/>
</dbReference>
<dbReference type="InterPro" id="IPR026555">
    <property type="entry name" value="NSL3/Tex30"/>
</dbReference>
<dbReference type="STRING" id="407821.A0A087UJ56"/>
<proteinExistence type="predicted"/>
<evidence type="ECO:0000313" key="4">
    <source>
        <dbReference type="Proteomes" id="UP000054359"/>
    </source>
</evidence>
<organism evidence="3 4">
    <name type="scientific">Stegodyphus mimosarum</name>
    <name type="common">African social velvet spider</name>
    <dbReference type="NCBI Taxonomy" id="407821"/>
    <lineage>
        <taxon>Eukaryota</taxon>
        <taxon>Metazoa</taxon>
        <taxon>Ecdysozoa</taxon>
        <taxon>Arthropoda</taxon>
        <taxon>Chelicerata</taxon>
        <taxon>Arachnida</taxon>
        <taxon>Araneae</taxon>
        <taxon>Araneomorphae</taxon>
        <taxon>Entelegynae</taxon>
        <taxon>Eresoidea</taxon>
        <taxon>Eresidae</taxon>
        <taxon>Stegodyphus</taxon>
    </lineage>
</organism>
<reference evidence="3 4" key="1">
    <citation type="submission" date="2013-11" db="EMBL/GenBank/DDBJ databases">
        <title>Genome sequencing of Stegodyphus mimosarum.</title>
        <authorList>
            <person name="Bechsgaard J."/>
        </authorList>
    </citation>
    <scope>NUCLEOTIDE SEQUENCE [LARGE SCALE GENOMIC DNA]</scope>
</reference>
<dbReference type="InterPro" id="IPR046879">
    <property type="entry name" value="KANL3/Tex30_Abhydrolase"/>
</dbReference>
<dbReference type="PANTHER" id="PTHR13136">
    <property type="entry name" value="TESTIS DEVELOPMENT PROTEIN PRTD"/>
    <property type="match status" value="1"/>
</dbReference>
<dbReference type="AlphaFoldDB" id="A0A087UJ56"/>
<feature type="compositionally biased region" description="Low complexity" evidence="1">
    <location>
        <begin position="598"/>
        <end position="617"/>
    </location>
</feature>
<dbReference type="GO" id="GO:0044545">
    <property type="term" value="C:NSL complex"/>
    <property type="evidence" value="ECO:0007669"/>
    <property type="project" value="TreeGrafter"/>
</dbReference>
<dbReference type="OrthoDB" id="6415022at2759"/>
<dbReference type="Proteomes" id="UP000054359">
    <property type="component" value="Unassembled WGS sequence"/>
</dbReference>
<feature type="region of interest" description="Disordered" evidence="1">
    <location>
        <begin position="371"/>
        <end position="393"/>
    </location>
</feature>
<dbReference type="SUPFAM" id="SSF53474">
    <property type="entry name" value="alpha/beta-Hydrolases"/>
    <property type="match status" value="1"/>
</dbReference>
<name>A0A087UJ56_STEMI</name>
<feature type="region of interest" description="Disordered" evidence="1">
    <location>
        <begin position="598"/>
        <end position="619"/>
    </location>
</feature>
<feature type="region of interest" description="Disordered" evidence="1">
    <location>
        <begin position="254"/>
        <end position="318"/>
    </location>
</feature>
<feature type="non-terminal residue" evidence="3">
    <location>
        <position position="774"/>
    </location>
</feature>
<feature type="domain" description="KANL3/Tex30 alpha/beta hydrolase-like" evidence="2">
    <location>
        <begin position="79"/>
        <end position="191"/>
    </location>
</feature>
<dbReference type="InterPro" id="IPR029058">
    <property type="entry name" value="AB_hydrolase_fold"/>
</dbReference>
<evidence type="ECO:0000313" key="3">
    <source>
        <dbReference type="EMBL" id="KFM77395.1"/>
    </source>
</evidence>
<dbReference type="GO" id="GO:0045944">
    <property type="term" value="P:positive regulation of transcription by RNA polymerase II"/>
    <property type="evidence" value="ECO:0007669"/>
    <property type="project" value="TreeGrafter"/>
</dbReference>
<keyword evidence="4" id="KW-1185">Reference proteome</keyword>
<evidence type="ECO:0000259" key="2">
    <source>
        <dbReference type="Pfam" id="PF20408"/>
    </source>
</evidence>
<feature type="compositionally biased region" description="Low complexity" evidence="1">
    <location>
        <begin position="300"/>
        <end position="311"/>
    </location>
</feature>
<sequence>MIKKQWDPVLPLLNQHKPKKLPGNPVILLCPSEPPMQQHTSAHLPPRLKFWHNNLSSLCKIMNVPLHSFDKENMTVEDCIDQIVISVRNKVAEMKNQYPDRPIILLGWTVGALIACHVALHESVTSVICLGFPLTGVNGSRGDLDDPLLDSKVPTLFVVGQNATMCSIDDVEDFRSRMRAETGLVVVGGCDDYLNMSSVKMKFEGVTQAMVDRCILDEISDFLLCVFAKLPSHSAPNSVVSAKISAVIHEEPDVVQAEEEGKRRRRKPKEYSPELSPVRKRPKHQVSRQVPTSISKARLSPSSSETSSSGSYVNEKPNTPKIVKKIPVKRIGRPAAGTWQKRLAAAKSRSSLSKKEIASEKIPVMEIERSDSVVPTKMPSSDTKSSVPFPVHILPKKNDPVDVEKAFGRDSSFLPRPLTPTEPEDTVSAEETENAMAALETKKTAPGIETQPMSSSATVAVDHLNQSVVLNEKSFLLVSEPLKENTVLASAVIPSTFVKPAAVSVVESKSVSVSSGSTLRTTFSPQGKVLSPASVQNLKSISGVSLIANQLPTMNPTKSTIITVPTANSTTVLVSSTVTRSQPTKMIQLIAKNSNSLNSKTQTISSTNSSNTTGESSDQQVCNLSLLSDVAGMTEPLKDVGRRQEASTSSATLVKLAVRDRNQPQPMMCLKVIKTVRAPSPPTRIETPEELVEKQLAIQALNNSIGIESSSPTMKESGYSICYAKADGSIVSHAVTRPGYPSYFSRHPLLTTQSRGRGRAHPPFPSKLLRFYGK</sequence>
<dbReference type="EMBL" id="KK120044">
    <property type="protein sequence ID" value="KFM77395.1"/>
    <property type="molecule type" value="Genomic_DNA"/>
</dbReference>
<dbReference type="PANTHER" id="PTHR13136:SF16">
    <property type="entry name" value="KAT8 REGULATORY NSL COMPLEX SUBUNIT 3"/>
    <property type="match status" value="1"/>
</dbReference>
<dbReference type="Pfam" id="PF20408">
    <property type="entry name" value="Abhydrolase_11"/>
    <property type="match status" value="1"/>
</dbReference>
<evidence type="ECO:0000256" key="1">
    <source>
        <dbReference type="SAM" id="MobiDB-lite"/>
    </source>
</evidence>